<keyword evidence="1" id="KW-0479">Metal-binding</keyword>
<dbReference type="EC" id="5.1.2.7" evidence="1"/>
<dbReference type="GO" id="GO:0046872">
    <property type="term" value="F:metal ion binding"/>
    <property type="evidence" value="ECO:0007669"/>
    <property type="project" value="UniProtKB-UniRule"/>
</dbReference>
<evidence type="ECO:0000313" key="2">
    <source>
        <dbReference type="EMBL" id="EAX48871.1"/>
    </source>
</evidence>
<reference evidence="2 3" key="1">
    <citation type="submission" date="2007-01" db="EMBL/GenBank/DDBJ databases">
        <title>Annotation of the draft genome assembly of Thermosinus carboxydivorans Nor1.</title>
        <authorList>
            <consortium name="US DOE Joint Genome Institute (JGI-ORNL)"/>
            <person name="Larimer F."/>
            <person name="Land M."/>
            <person name="Hauser L."/>
        </authorList>
    </citation>
    <scope>NUCLEOTIDE SEQUENCE [LARGE SCALE GENOMIC DNA]</scope>
    <source>
        <strain evidence="2 3">Nor1</strain>
    </source>
</reference>
<reference evidence="2 3" key="2">
    <citation type="submission" date="2007-01" db="EMBL/GenBank/DDBJ databases">
        <title>Sequencing of the draft genome and assembly of Thermosinus carboxydivorans Nor1.</title>
        <authorList>
            <consortium name="US DOE Joint Genome Institute (JGI-PGF)"/>
            <person name="Copeland A."/>
            <person name="Lucas S."/>
            <person name="Lapidus A."/>
            <person name="Barry K."/>
            <person name="Glavina del Rio T."/>
            <person name="Dalin E."/>
            <person name="Tice H."/>
            <person name="Bruce D."/>
            <person name="Pitluck S."/>
            <person name="Richardson P."/>
        </authorList>
    </citation>
    <scope>NUCLEOTIDE SEQUENCE [LARGE SCALE GENOMIC DNA]</scope>
    <source>
        <strain evidence="2 3">Nor1</strain>
    </source>
</reference>
<sequence>MQSREELKRAILSEFGDYNIYSESIYRAGGCVLFLAKDMGQKLLVVVEEETGSAFDRFVGPQVYHPSGKRVKEAPLQPVNAGIVRELLPFTAPVALGATGLSLGLGDRLGVASPGHLRLIKKTGVRPVLAQQSVRELTLTNRTYSDVLDAATWAVLQEGYEGGFGADGDHLKTAEEIKGALDLGFTMITLDASAHIDNTVGQKAAKQVAELYHTLPADYTADMEEHYLGKAFIVGGMAITFDTETLQRLVLTYGKALAFMGYIYHTLIVNAGREVDFEISIDETATPTTPAAHYFVASELGRMGVKFTSLAPRFCGEFQKGIDYIGDLYQFEDEFKRHAAIADHFGYRLSIHSGSDKFSVFPIIGQYTRGRVHIKTAGTNWLEALRVVARINPALFREIYAFAGEVFGEAKKYYHVTTDLTRLPDVAAMADDGLPTVLDHNDARQMLHITYGLVLTAANADGSYRFKDALYELLFDHEDEYYAALERHIGRHLEKLTENLKG</sequence>
<dbReference type="RefSeq" id="WP_007288078.1">
    <property type="nucleotide sequence ID" value="NZ_AAWL01000001.1"/>
</dbReference>
<dbReference type="AlphaFoldDB" id="A1HM20"/>
<proteinExistence type="inferred from homology"/>
<feature type="binding site" evidence="1">
    <location>
        <position position="320"/>
    </location>
    <ligand>
        <name>a divalent metal cation</name>
        <dbReference type="ChEBI" id="CHEBI:60240"/>
    </ligand>
</feature>
<keyword evidence="1" id="KW-0413">Isomerase</keyword>
<comment type="cofactor">
    <cofactor evidence="1">
        <name>a divalent metal cation</name>
        <dbReference type="ChEBI" id="CHEBI:60240"/>
    </cofactor>
</comment>
<feature type="binding site" evidence="1">
    <location>
        <position position="352"/>
    </location>
    <ligand>
        <name>a divalent metal cation</name>
        <dbReference type="ChEBI" id="CHEBI:60240"/>
    </ligand>
</feature>
<name>A1HM20_9FIRM</name>
<dbReference type="eggNOG" id="ENOG502Z82R">
    <property type="taxonomic scope" value="Bacteria"/>
</dbReference>
<comment type="caution">
    <text evidence="2">The sequence shown here is derived from an EMBL/GenBank/DDBJ whole genome shotgun (WGS) entry which is preliminary data.</text>
</comment>
<organism evidence="2 3">
    <name type="scientific">Thermosinus carboxydivorans Nor1</name>
    <dbReference type="NCBI Taxonomy" id="401526"/>
    <lineage>
        <taxon>Bacteria</taxon>
        <taxon>Bacillati</taxon>
        <taxon>Bacillota</taxon>
        <taxon>Negativicutes</taxon>
        <taxon>Selenomonadales</taxon>
        <taxon>Sporomusaceae</taxon>
        <taxon>Thermosinus</taxon>
    </lineage>
</organism>
<dbReference type="OrthoDB" id="9797992at2"/>
<comment type="similarity">
    <text evidence="1">Belongs to the UxaE family.</text>
</comment>
<dbReference type="InterPro" id="IPR013785">
    <property type="entry name" value="Aldolase_TIM"/>
</dbReference>
<dbReference type="Pfam" id="PF16257">
    <property type="entry name" value="UxaE"/>
    <property type="match status" value="1"/>
</dbReference>
<feature type="binding site" evidence="1">
    <location>
        <position position="170"/>
    </location>
    <ligand>
        <name>a divalent metal cation</name>
        <dbReference type="ChEBI" id="CHEBI:60240"/>
    </ligand>
</feature>
<feature type="active site" description="Proton acceptor" evidence="1">
    <location>
        <position position="169"/>
    </location>
</feature>
<evidence type="ECO:0000313" key="3">
    <source>
        <dbReference type="Proteomes" id="UP000005139"/>
    </source>
</evidence>
<dbReference type="Gene3D" id="3.20.20.70">
    <property type="entry name" value="Aldolase class I"/>
    <property type="match status" value="1"/>
</dbReference>
<dbReference type="HAMAP" id="MF_02243">
    <property type="entry name" value="UxaE"/>
    <property type="match status" value="1"/>
</dbReference>
<comment type="function">
    <text evidence="1">Catalyzes the epimerization of D-tagaturonate (D-TagA) to D-fructuronate (D-FruA).</text>
</comment>
<accession>A1HM20</accession>
<gene>
    <name evidence="1" type="primary">uxaE</name>
    <name evidence="2" type="ORF">TcarDRAFT_2560</name>
</gene>
<comment type="catalytic activity">
    <reaction evidence="1">
        <text>keto-D-tagaturonate = keto-D-fructuronate</text>
        <dbReference type="Rhea" id="RHEA:51656"/>
        <dbReference type="ChEBI" id="CHEBI:17886"/>
        <dbReference type="ChEBI" id="CHEBI:59881"/>
        <dbReference type="EC" id="5.1.2.7"/>
    </reaction>
</comment>
<dbReference type="EMBL" id="AAWL01000001">
    <property type="protein sequence ID" value="EAX48871.1"/>
    <property type="molecule type" value="Genomic_DNA"/>
</dbReference>
<dbReference type="InterPro" id="IPR032586">
    <property type="entry name" value="UxaE"/>
</dbReference>
<dbReference type="Proteomes" id="UP000005139">
    <property type="component" value="Unassembled WGS sequence"/>
</dbReference>
<protein>
    <recommendedName>
        <fullName evidence="1">Tagaturonate/fructuronate epimerase</fullName>
        <shortName evidence="1">D-TagA/D-FruA epimerase</shortName>
        <ecNumber evidence="1">5.1.2.7</ecNumber>
    </recommendedName>
</protein>
<feature type="active site" description="Proton donor" evidence="1">
    <location>
        <position position="278"/>
    </location>
</feature>
<evidence type="ECO:0000256" key="1">
    <source>
        <dbReference type="HAMAP-Rule" id="MF_02243"/>
    </source>
</evidence>
<dbReference type="GO" id="GO:0016856">
    <property type="term" value="F:racemase and epimerase activity, acting on hydroxy acids and derivatives"/>
    <property type="evidence" value="ECO:0007669"/>
    <property type="project" value="UniProtKB-UniRule"/>
</dbReference>
<keyword evidence="3" id="KW-1185">Reference proteome</keyword>